<dbReference type="EC" id="3.5.1.28" evidence="3"/>
<dbReference type="Pfam" id="PF01510">
    <property type="entry name" value="Amidase_2"/>
    <property type="match status" value="1"/>
</dbReference>
<feature type="domain" description="N-acetylmuramoyl-L-alanine amidase" evidence="6">
    <location>
        <begin position="6"/>
        <end position="156"/>
    </location>
</feature>
<dbReference type="Pfam" id="PF01471">
    <property type="entry name" value="PG_binding_1"/>
    <property type="match status" value="1"/>
</dbReference>
<dbReference type="PANTHER" id="PTHR30417">
    <property type="entry name" value="N-ACETYLMURAMOYL-L-ALANINE AMIDASE AMID"/>
    <property type="match status" value="1"/>
</dbReference>
<evidence type="ECO:0000256" key="3">
    <source>
        <dbReference type="ARBA" id="ARBA00011901"/>
    </source>
</evidence>
<evidence type="ECO:0000256" key="4">
    <source>
        <dbReference type="ARBA" id="ARBA00022801"/>
    </source>
</evidence>
<evidence type="ECO:0000313" key="7">
    <source>
        <dbReference type="EMBL" id="GAA3027160.1"/>
    </source>
</evidence>
<evidence type="ECO:0000256" key="2">
    <source>
        <dbReference type="ARBA" id="ARBA00007553"/>
    </source>
</evidence>
<gene>
    <name evidence="7" type="ORF">GCM10017559_61500</name>
</gene>
<dbReference type="Proteomes" id="UP001499930">
    <property type="component" value="Unassembled WGS sequence"/>
</dbReference>
<reference evidence="8" key="1">
    <citation type="journal article" date="2019" name="Int. J. Syst. Evol. Microbiol.">
        <title>The Global Catalogue of Microorganisms (GCM) 10K type strain sequencing project: providing services to taxonomists for standard genome sequencing and annotation.</title>
        <authorList>
            <consortium name="The Broad Institute Genomics Platform"/>
            <consortium name="The Broad Institute Genome Sequencing Center for Infectious Disease"/>
            <person name="Wu L."/>
            <person name="Ma J."/>
        </authorList>
    </citation>
    <scope>NUCLEOTIDE SEQUENCE [LARGE SCALE GENOMIC DNA]</scope>
    <source>
        <strain evidence="8">JCM 3106</strain>
    </source>
</reference>
<dbReference type="InterPro" id="IPR002477">
    <property type="entry name" value="Peptidoglycan-bd-like"/>
</dbReference>
<dbReference type="InterPro" id="IPR036365">
    <property type="entry name" value="PGBD-like_sf"/>
</dbReference>
<dbReference type="SUPFAM" id="SSF47090">
    <property type="entry name" value="PGBD-like"/>
    <property type="match status" value="1"/>
</dbReference>
<organism evidence="7 8">
    <name type="scientific">Streptosporangium longisporum</name>
    <dbReference type="NCBI Taxonomy" id="46187"/>
    <lineage>
        <taxon>Bacteria</taxon>
        <taxon>Bacillati</taxon>
        <taxon>Actinomycetota</taxon>
        <taxon>Actinomycetes</taxon>
        <taxon>Streptosporangiales</taxon>
        <taxon>Streptosporangiaceae</taxon>
        <taxon>Streptosporangium</taxon>
    </lineage>
</organism>
<dbReference type="InterPro" id="IPR036366">
    <property type="entry name" value="PGBDSf"/>
</dbReference>
<proteinExistence type="inferred from homology"/>
<evidence type="ECO:0000259" key="6">
    <source>
        <dbReference type="SMART" id="SM00644"/>
    </source>
</evidence>
<dbReference type="Gene3D" id="3.40.80.10">
    <property type="entry name" value="Peptidoglycan recognition protein-like"/>
    <property type="match status" value="1"/>
</dbReference>
<dbReference type="InterPro" id="IPR051206">
    <property type="entry name" value="NAMLAA_amidase_2"/>
</dbReference>
<name>A0ABP6KYN5_9ACTN</name>
<sequence length="273" mass="30848">MKAIQARHYHRGRTGKIRVVVVHDMEWSETTTTAEDCARMFATMARPASAHVCVDSNSAVRCVADSDTAWAAPGCNHDGLQLEMAGFARQTREQWLDTYSRAMLKQAARVVAAWCKQYDIPIKHLTVAELKAGKKGLVGHVDVSKAYRRTDHHDPGPSFPWDHFLDLVREYAKGEPSKPADKPIKVVIRDGVALWPGRVLQLKDPMMQGADVRAWQERLVRRGWKIDADGWYGEQSRSVCRSWQRAVGLPDTGRVDEATWESTWSWKSPKKAT</sequence>
<evidence type="ECO:0000256" key="5">
    <source>
        <dbReference type="ARBA" id="ARBA00023316"/>
    </source>
</evidence>
<dbReference type="InterPro" id="IPR002502">
    <property type="entry name" value="Amidase_domain"/>
</dbReference>
<dbReference type="SMART" id="SM00644">
    <property type="entry name" value="Ami_2"/>
    <property type="match status" value="1"/>
</dbReference>
<evidence type="ECO:0000313" key="8">
    <source>
        <dbReference type="Proteomes" id="UP001499930"/>
    </source>
</evidence>
<keyword evidence="8" id="KW-1185">Reference proteome</keyword>
<dbReference type="Gene3D" id="1.10.101.10">
    <property type="entry name" value="PGBD-like superfamily/PGBD"/>
    <property type="match status" value="1"/>
</dbReference>
<comment type="similarity">
    <text evidence="2">Belongs to the N-acetylmuramoyl-L-alanine amidase 2 family.</text>
</comment>
<dbReference type="EMBL" id="BAAAWD010000016">
    <property type="protein sequence ID" value="GAA3027160.1"/>
    <property type="molecule type" value="Genomic_DNA"/>
</dbReference>
<keyword evidence="5" id="KW-0961">Cell wall biogenesis/degradation</keyword>
<protein>
    <recommendedName>
        <fullName evidence="3">N-acetylmuramoyl-L-alanine amidase</fullName>
        <ecNumber evidence="3">3.5.1.28</ecNumber>
    </recommendedName>
</protein>
<accession>A0ABP6KYN5</accession>
<dbReference type="SUPFAM" id="SSF55846">
    <property type="entry name" value="N-acetylmuramoyl-L-alanine amidase-like"/>
    <property type="match status" value="1"/>
</dbReference>
<dbReference type="InterPro" id="IPR036505">
    <property type="entry name" value="Amidase/PGRP_sf"/>
</dbReference>
<evidence type="ECO:0000256" key="1">
    <source>
        <dbReference type="ARBA" id="ARBA00001561"/>
    </source>
</evidence>
<comment type="caution">
    <text evidence="7">The sequence shown here is derived from an EMBL/GenBank/DDBJ whole genome shotgun (WGS) entry which is preliminary data.</text>
</comment>
<keyword evidence="4" id="KW-0378">Hydrolase</keyword>
<dbReference type="RefSeq" id="WP_344901879.1">
    <property type="nucleotide sequence ID" value="NZ_BAAAWD010000016.1"/>
</dbReference>
<comment type="catalytic activity">
    <reaction evidence="1">
        <text>Hydrolyzes the link between N-acetylmuramoyl residues and L-amino acid residues in certain cell-wall glycopeptides.</text>
        <dbReference type="EC" id="3.5.1.28"/>
    </reaction>
</comment>
<dbReference type="PANTHER" id="PTHR30417:SF1">
    <property type="entry name" value="N-ACETYLMURAMOYL-L-ALANINE AMIDASE AMID"/>
    <property type="match status" value="1"/>
</dbReference>